<dbReference type="GO" id="GO:0005737">
    <property type="term" value="C:cytoplasm"/>
    <property type="evidence" value="ECO:0007669"/>
    <property type="project" value="TreeGrafter"/>
</dbReference>
<dbReference type="PROSITE" id="PS00138">
    <property type="entry name" value="SUBTILASE_SER"/>
    <property type="match status" value="1"/>
</dbReference>
<dbReference type="Gene3D" id="3.50.30.30">
    <property type="match status" value="1"/>
</dbReference>
<evidence type="ECO:0000256" key="6">
    <source>
        <dbReference type="ARBA" id="ARBA00022603"/>
    </source>
</evidence>
<feature type="region of interest" description="Disordered" evidence="19">
    <location>
        <begin position="1958"/>
        <end position="2078"/>
    </location>
</feature>
<feature type="compositionally biased region" description="Polar residues" evidence="19">
    <location>
        <begin position="2048"/>
        <end position="2061"/>
    </location>
</feature>
<dbReference type="GO" id="GO:0000049">
    <property type="term" value="F:tRNA binding"/>
    <property type="evidence" value="ECO:0007669"/>
    <property type="project" value="UniProtKB-KW"/>
</dbReference>
<evidence type="ECO:0000256" key="4">
    <source>
        <dbReference type="ARBA" id="ARBA00011073"/>
    </source>
</evidence>
<evidence type="ECO:0000256" key="20">
    <source>
        <dbReference type="SAM" id="SignalP"/>
    </source>
</evidence>
<dbReference type="PROSITE" id="PS00137">
    <property type="entry name" value="SUBTILASE_HIS"/>
    <property type="match status" value="1"/>
</dbReference>
<keyword evidence="7 18" id="KW-0645">Protease</keyword>
<dbReference type="CDD" id="cd07489">
    <property type="entry name" value="Peptidases_S8_5"/>
    <property type="match status" value="1"/>
</dbReference>
<dbReference type="InterPro" id="IPR034187">
    <property type="entry name" value="Peptidases_S8_5"/>
</dbReference>
<feature type="compositionally biased region" description="Acidic residues" evidence="19">
    <location>
        <begin position="2327"/>
        <end position="2337"/>
    </location>
</feature>
<dbReference type="PRINTS" id="PR02008">
    <property type="entry name" value="RCMTFAMILY"/>
</dbReference>
<dbReference type="InterPro" id="IPR023828">
    <property type="entry name" value="Peptidase_S8_Ser-AS"/>
</dbReference>
<feature type="chain" id="PRO_5015514365" description="SAM-dependent MTase RsmB/NOP-type domain-containing protein" evidence="20">
    <location>
        <begin position="20"/>
        <end position="2337"/>
    </location>
</feature>
<dbReference type="InterPro" id="IPR022398">
    <property type="entry name" value="Peptidase_S8_His-AS"/>
</dbReference>
<dbReference type="GO" id="GO:0016428">
    <property type="term" value="F:tRNA (cytidine-5-)-methyltransferase activity"/>
    <property type="evidence" value="ECO:0007669"/>
    <property type="project" value="InterPro"/>
</dbReference>
<dbReference type="InterPro" id="IPR047122">
    <property type="entry name" value="Trans-enoyl_RdTase-like"/>
</dbReference>
<dbReference type="PROSITE" id="PS51686">
    <property type="entry name" value="SAM_MT_RSMB_NOP"/>
    <property type="match status" value="1"/>
</dbReference>
<keyword evidence="12 18" id="KW-0378">Hydrolase</keyword>
<dbReference type="PROSITE" id="PS01153">
    <property type="entry name" value="NOL1_NOP2_SUN"/>
    <property type="match status" value="1"/>
</dbReference>
<dbReference type="Pfam" id="PF06280">
    <property type="entry name" value="fn3_5"/>
    <property type="match status" value="1"/>
</dbReference>
<evidence type="ECO:0000256" key="3">
    <source>
        <dbReference type="ARBA" id="ARBA00008072"/>
    </source>
</evidence>
<feature type="binding site" evidence="17">
    <location>
        <begin position="1656"/>
        <end position="1662"/>
    </location>
    <ligand>
        <name>S-adenosyl-L-methionine</name>
        <dbReference type="ChEBI" id="CHEBI:59789"/>
    </ligand>
</feature>
<dbReference type="Pfam" id="PF02225">
    <property type="entry name" value="PA"/>
    <property type="match status" value="1"/>
</dbReference>
<dbReference type="InterPro" id="IPR023267">
    <property type="entry name" value="RCMT"/>
</dbReference>
<keyword evidence="6 17" id="KW-0489">Methyltransferase</keyword>
<dbReference type="SUPFAM" id="SSF52025">
    <property type="entry name" value="PA domain"/>
    <property type="match status" value="1"/>
</dbReference>
<keyword evidence="11 20" id="KW-0732">Signal</keyword>
<dbReference type="InterPro" id="IPR049560">
    <property type="entry name" value="MeTrfase_RsmB-F_NOP2_cat"/>
</dbReference>
<feature type="signal peptide" evidence="20">
    <location>
        <begin position="1"/>
        <end position="19"/>
    </location>
</feature>
<feature type="compositionally biased region" description="Basic and acidic residues" evidence="19">
    <location>
        <begin position="1979"/>
        <end position="1988"/>
    </location>
</feature>
<organism evidence="22 23">
    <name type="scientific">Purpureocillium lilacinum</name>
    <name type="common">Paecilomyces lilacinus</name>
    <dbReference type="NCBI Taxonomy" id="33203"/>
    <lineage>
        <taxon>Eukaryota</taxon>
        <taxon>Fungi</taxon>
        <taxon>Dikarya</taxon>
        <taxon>Ascomycota</taxon>
        <taxon>Pezizomycotina</taxon>
        <taxon>Sordariomycetes</taxon>
        <taxon>Hypocreomycetidae</taxon>
        <taxon>Hypocreales</taxon>
        <taxon>Ophiocordycipitaceae</taxon>
        <taxon>Purpureocillium</taxon>
    </lineage>
</organism>
<dbReference type="CDD" id="cd02124">
    <property type="entry name" value="PA_PoS1_like"/>
    <property type="match status" value="1"/>
</dbReference>
<dbReference type="InterPro" id="IPR013154">
    <property type="entry name" value="ADH-like_N"/>
</dbReference>
<dbReference type="InterPro" id="IPR003137">
    <property type="entry name" value="PA_domain"/>
</dbReference>
<feature type="active site" description="Charge relay system" evidence="18">
    <location>
        <position position="162"/>
    </location>
</feature>
<evidence type="ECO:0000313" key="22">
    <source>
        <dbReference type="EMBL" id="PWI67204.1"/>
    </source>
</evidence>
<dbReference type="GO" id="GO:0016651">
    <property type="term" value="F:oxidoreductase activity, acting on NAD(P)H"/>
    <property type="evidence" value="ECO:0007669"/>
    <property type="project" value="InterPro"/>
</dbReference>
<comment type="similarity">
    <text evidence="4 18">Belongs to the peptidase S8 family.</text>
</comment>
<evidence type="ECO:0000256" key="15">
    <source>
        <dbReference type="ARBA" id="ARBA00023002"/>
    </source>
</evidence>
<dbReference type="InterPro" id="IPR057286">
    <property type="entry name" value="PUA_NSUN2"/>
</dbReference>
<evidence type="ECO:0000313" key="23">
    <source>
        <dbReference type="Proteomes" id="UP000245956"/>
    </source>
</evidence>
<dbReference type="Gene3D" id="3.40.50.200">
    <property type="entry name" value="Peptidase S8/S53 domain"/>
    <property type="match status" value="1"/>
</dbReference>
<evidence type="ECO:0000256" key="19">
    <source>
        <dbReference type="SAM" id="MobiDB-lite"/>
    </source>
</evidence>
<evidence type="ECO:0000256" key="11">
    <source>
        <dbReference type="ARBA" id="ARBA00022729"/>
    </source>
</evidence>
<dbReference type="SUPFAM" id="SSF50129">
    <property type="entry name" value="GroES-like"/>
    <property type="match status" value="1"/>
</dbReference>
<dbReference type="Gene3D" id="3.90.180.10">
    <property type="entry name" value="Medium-chain alcohol dehydrogenases, catalytic domain"/>
    <property type="match status" value="1"/>
</dbReference>
<dbReference type="InterPro" id="IPR023270">
    <property type="entry name" value="RCMT_NCL1"/>
</dbReference>
<evidence type="ECO:0000256" key="7">
    <source>
        <dbReference type="ARBA" id="ARBA00022670"/>
    </source>
</evidence>
<feature type="region of interest" description="Disordered" evidence="19">
    <location>
        <begin position="2273"/>
        <end position="2337"/>
    </location>
</feature>
<sequence>MVRTSILTSLLAAVSTALAERRVIPGGYIFEVEDGHDAAAVIQEVGSHGTTRMHLNYKLFKGVSVQLHDLKAHKETAAKLASAPSIKRVWPIELHDLPDVTGANSKALNIKDLELGGKTDSALSRRDVMNETDTWPPHLMTQVEKLRAKGITGKGIKLAIVDTGVDYTQPALGGCFGEGCRVSFGYDLVGDHYTGSNVPVPDPDPLDCAGHGTHVTGIVAAKDEWLHFTGAAPDVTLGMYRVFGCPAVSAGDDVLIGAFNMAFEAGADIITASIGGNTGWSENAWSVAVSRIVEHGVVCTLAAGNDGRSGAFDASEAADGKGVTAIASFESTDYPSFGYPSKEYIDGGEEKVFVNAPSEAYDWTGISNAPVPIYPLSLDITNNADGCDPLPDTTPDLSGYVVLIRRGTCYFSDKASHAAAKGAKYVLFYDSYLDTTLSRYSIQNANVSAAAMIPARTGQRWVNAIKAGHNVTVLMQYPRDADRSLAFEKRPGVGGSLSTFTSWGPTWEMDMKPVVGAPGGNIWSTWVGGYSAASGTSMATPITAAILALILQVRGPTTPRMLDNLVSTTAKAQNWFDGKSVYPGDLAPVPQQGGGIVQAFDAAYTTTLLDPANLSFNDTDNFVKQHEFVITNKGSSAATYKITHVPALTTFFLDKDSIFGTRFPPEVSRDYAALDISAAEVTLQPGNRKIITVSARPPSGIDAKRLPIWSGYITINGTDGSALSLPYQGVSGSLKGSTSLGADYGYMSWSNETGSQYGNPTRAPANYTFTLPTPGTTGTGLLPMLTFNLALGTQVIRADLVPMTTCPPKNMTGDDPLGGKYKTVGQHPAFPIRLLPRGLEKAVWDGSLDSGEFAPAGRYKFVFRALRVYGDESKVEDYYVAESLPFRIDRIAKLFVMALASQCRVAEGAQLSKCAPGKARKLYPGEVIAWVFVPQLAISASDNGASIGKHGPFLVFVMVVVAAYMDPDVAACSQAPTEAEPSMLLKLSNLGGPGMTAHASCADSIDDEILRFVDKLIDLRRDASNTGVSVRMPANLKALVLTTAKRQAVVEEIPRPTPGPGEVLIRVRAVALNPVDELYVSNPIATQEKRVVGTDFAGVVEGAGSDLADSSDPRTRPGTRVAGFLQGGATTLIFLLSGLMGRFMNWPPTCSTNDRPGAFAEYIVAPHDLIWQVPASLSFEAASAVSMCGLTAAQGLFPRLGLPSPFGNLGGTPSQDTLNVFLYGSSTSLGLYAAQFVHLSASVSGQRIRLIGAASASKHDFLRAKPYSYDVLVDYRDPDWVDKVKAATGGKGADLAMDCISEQSTIYRTAEALHSSGKLAVFRGPAGGGYNLAQVCVKPIYGAVWEGLGVEIGYNAGIIPASPKAREFATHFFNFLSSQAKEDKVVLEPNPVRAMPGGLERIVPDGFALLGSGSVTSRTTLKRDEPYMKPISGEKVTPAAPVRGTPQRCLYMPVIFSGGLQEIFQTAKQPQPAPIRIAAMGKKFRGKNRRGGGGGGRGGASQNGGWRDFGVIVKENARLQEYYDTLLQLPEEEKQQYWDALKRELPNSFRFCGSKGHALAVKRLLQTRYIPEIVKIEHQDGRPVEPPKPVPWYPDELAWWMTTPKNVIRKFPPFAAFQKFLVSETSVGNISRQEVVSMIPPLLMDLQPGMTVLDMCAAPGSKSAQLLEMLHRGEEARVRKVLRSFAKEDGLELGEETQEEIEADLDADPSDNGRATGLLIANDSDYKRGHMLVHQLKRLSSPNLLVTNHDATQFPSIRLPPKADTPTKPRYLKFDRILADVPCSGDGTMRKNANLWKDWNPGNALGLHQTQIRILVRALQLLKVGGRVVYSTCSMNPVENESVVASAIERCGGAENVGIVDNSDQLQGLKRVPGMRKWKIMDKSGRMWDSWEEVEKFANEENEGVIPGRVVQTMFPKVEGTECHDLPLERCMRVYPHLQDTGGFFITVLEKKTDFKAKNENEPKQAPTSQPAKANGAEKATDAEKTTDAETNTDAVESGEKETKLEEPAVKVESAAEGEVPANGGKRALEDTDDAEQQATKKVKTEESSAAATPVAQQQFEGGSKPKKQGPPEEPFKYLDPSHAVIENIKKFYSISTRFPDNRYMVRNELGEPAKAIYYTTALTRDILTENEGRGVRFVHGGVRMFMKQDAPSAEVCRWRIQAEGMPILQGYVGEPRVIHLHKKETLRRLLIEMFPRISGDEWREFDEIGPQVRDVGMGCCVLRIEPDGTDPEFSERMALPLWKSIHSLNLMLPKEDRSAMLLRIFNDTSPLINPALQKNKGNDQANGGNKGGEPAPAEDAAAASNDVDLEDLPTPEPMNEDAPAATEEEAAEPAEA</sequence>
<dbReference type="Pfam" id="PF25378">
    <property type="entry name" value="PUA_NSUN2"/>
    <property type="match status" value="1"/>
</dbReference>
<dbReference type="GO" id="GO:0005634">
    <property type="term" value="C:nucleus"/>
    <property type="evidence" value="ECO:0007669"/>
    <property type="project" value="UniProtKB-SubCell"/>
</dbReference>
<evidence type="ECO:0000259" key="21">
    <source>
        <dbReference type="PROSITE" id="PS51686"/>
    </source>
</evidence>
<gene>
    <name evidence="22" type="ORF">PCL_04366</name>
</gene>
<dbReference type="EMBL" id="LCWV01000020">
    <property type="protein sequence ID" value="PWI67204.1"/>
    <property type="molecule type" value="Genomic_DNA"/>
</dbReference>
<dbReference type="Pfam" id="PF25376">
    <property type="entry name" value="Pre-PUA_NSUN2"/>
    <property type="match status" value="1"/>
</dbReference>
<reference evidence="22 23" key="1">
    <citation type="journal article" date="2016" name="Front. Microbiol.">
        <title>Genome and transcriptome sequences reveal the specific parasitism of the nematophagous Purpureocillium lilacinum 36-1.</title>
        <authorList>
            <person name="Xie J."/>
            <person name="Li S."/>
            <person name="Mo C."/>
            <person name="Xiao X."/>
            <person name="Peng D."/>
            <person name="Wang G."/>
            <person name="Xiao Y."/>
        </authorList>
    </citation>
    <scope>NUCLEOTIDE SEQUENCE [LARGE SCALE GENOMIC DNA]</scope>
    <source>
        <strain evidence="22 23">36-1</strain>
    </source>
</reference>
<feature type="domain" description="SAM-dependent MTase RsmB/NOP-type" evidence="21">
    <location>
        <begin position="1537"/>
        <end position="1952"/>
    </location>
</feature>
<feature type="compositionally biased region" description="Low complexity" evidence="19">
    <location>
        <begin position="2294"/>
        <end position="2304"/>
    </location>
</feature>
<feature type="active site" description="Charge relay system" evidence="18">
    <location>
        <position position="211"/>
    </location>
</feature>
<dbReference type="Proteomes" id="UP000245956">
    <property type="component" value="Unassembled WGS sequence"/>
</dbReference>
<evidence type="ECO:0000256" key="17">
    <source>
        <dbReference type="PROSITE-ProRule" id="PRU01023"/>
    </source>
</evidence>
<feature type="active site" description="Charge relay system" evidence="18">
    <location>
        <position position="537"/>
    </location>
</feature>
<dbReference type="InterPro" id="IPR036291">
    <property type="entry name" value="NAD(P)-bd_dom_sf"/>
</dbReference>
<evidence type="ECO:0000256" key="2">
    <source>
        <dbReference type="ARBA" id="ARBA00007494"/>
    </source>
</evidence>
<keyword evidence="15" id="KW-0560">Oxidoreductase</keyword>
<dbReference type="InterPro" id="IPR018314">
    <property type="entry name" value="RsmB/NOL1/NOP2-like_CS"/>
</dbReference>
<dbReference type="InterPro" id="IPR001678">
    <property type="entry name" value="MeTrfase_RsmB-F_NOP2_dom"/>
</dbReference>
<dbReference type="InterPro" id="IPR029063">
    <property type="entry name" value="SAM-dependent_MTases_sf"/>
</dbReference>
<evidence type="ECO:0000256" key="8">
    <source>
        <dbReference type="ARBA" id="ARBA00022679"/>
    </source>
</evidence>
<dbReference type="InterPro" id="IPR000209">
    <property type="entry name" value="Peptidase_S8/S53_dom"/>
</dbReference>
<dbReference type="InterPro" id="IPR046450">
    <property type="entry name" value="PA_dom_sf"/>
</dbReference>
<dbReference type="Pfam" id="PF01189">
    <property type="entry name" value="Methyltr_RsmB-F"/>
    <property type="match status" value="1"/>
</dbReference>
<dbReference type="Pfam" id="PF00082">
    <property type="entry name" value="Peptidase_S8"/>
    <property type="match status" value="1"/>
</dbReference>
<evidence type="ECO:0000256" key="5">
    <source>
        <dbReference type="ARBA" id="ARBA00022555"/>
    </source>
</evidence>
<dbReference type="PANTHER" id="PTHR22808:SF1">
    <property type="entry name" value="RNA CYTOSINE-C(5)-METHYLTRANSFERASE NSUN2-RELATED"/>
    <property type="match status" value="1"/>
</dbReference>
<proteinExistence type="inferred from homology"/>
<evidence type="ECO:0000256" key="10">
    <source>
        <dbReference type="ARBA" id="ARBA00022694"/>
    </source>
</evidence>
<keyword evidence="16" id="KW-0539">Nucleus</keyword>
<evidence type="ECO:0000256" key="16">
    <source>
        <dbReference type="ARBA" id="ARBA00023242"/>
    </source>
</evidence>
<dbReference type="SUPFAM" id="SSF52743">
    <property type="entry name" value="Subtilisin-like"/>
    <property type="match status" value="1"/>
</dbReference>
<protein>
    <recommendedName>
        <fullName evidence="21">SAM-dependent MTase RsmB/NOP-type domain-containing protein</fullName>
    </recommendedName>
</protein>
<accession>A0A2U3DY97</accession>
<keyword evidence="5" id="KW-0820">tRNA-binding</keyword>
<feature type="binding site" evidence="17">
    <location>
        <position position="1723"/>
    </location>
    <ligand>
        <name>S-adenosyl-L-methionine</name>
        <dbReference type="ChEBI" id="CHEBI:59789"/>
    </ligand>
</feature>
<comment type="subcellular location">
    <subcellularLocation>
        <location evidence="1">Nucleus</location>
    </subcellularLocation>
</comment>
<dbReference type="Gene3D" id="3.40.50.720">
    <property type="entry name" value="NAD(P)-binding Rossmann-like Domain"/>
    <property type="match status" value="1"/>
</dbReference>
<feature type="binding site" evidence="17">
    <location>
        <position position="1780"/>
    </location>
    <ligand>
        <name>S-adenosyl-L-methionine</name>
        <dbReference type="ChEBI" id="CHEBI:59789"/>
    </ligand>
</feature>
<keyword evidence="13 18" id="KW-0720">Serine protease</keyword>
<dbReference type="CDD" id="cd08249">
    <property type="entry name" value="enoyl_reductase_like"/>
    <property type="match status" value="1"/>
</dbReference>
<comment type="similarity">
    <text evidence="3">Belongs to the zinc-containing alcohol dehydrogenase family.</text>
</comment>
<evidence type="ECO:0000256" key="18">
    <source>
        <dbReference type="PROSITE-ProRule" id="PRU01240"/>
    </source>
</evidence>
<dbReference type="InterPro" id="IPR057285">
    <property type="entry name" value="Pre-PUA_NSUN2"/>
</dbReference>
<keyword evidence="9 17" id="KW-0949">S-adenosyl-L-methionine</keyword>
<dbReference type="Gene3D" id="3.40.50.150">
    <property type="entry name" value="Vaccinia Virus protein VP39"/>
    <property type="match status" value="1"/>
</dbReference>
<dbReference type="GO" id="GO:0006508">
    <property type="term" value="P:proteolysis"/>
    <property type="evidence" value="ECO:0007669"/>
    <property type="project" value="UniProtKB-KW"/>
</dbReference>
<comment type="caution">
    <text evidence="22">The sequence shown here is derived from an EMBL/GenBank/DDBJ whole genome shotgun (WGS) entry which is preliminary data.</text>
</comment>
<dbReference type="InterPro" id="IPR011032">
    <property type="entry name" value="GroES-like_sf"/>
</dbReference>
<dbReference type="PRINTS" id="PR02011">
    <property type="entry name" value="RCMTNCL1"/>
</dbReference>
<keyword evidence="10" id="KW-0819">tRNA processing</keyword>
<dbReference type="PANTHER" id="PTHR22808">
    <property type="entry name" value="NCL1 YEAST -RELATED NOL1/NOP2/FMU SUN DOMAIN-CONTAINING"/>
    <property type="match status" value="1"/>
</dbReference>
<dbReference type="SMART" id="SM00829">
    <property type="entry name" value="PKS_ER"/>
    <property type="match status" value="1"/>
</dbReference>
<feature type="active site" description="Nucleophile" evidence="17">
    <location>
        <position position="1833"/>
    </location>
</feature>
<evidence type="ECO:0000256" key="13">
    <source>
        <dbReference type="ARBA" id="ARBA00022825"/>
    </source>
</evidence>
<dbReference type="PROSITE" id="PS51892">
    <property type="entry name" value="SUBTILASE"/>
    <property type="match status" value="1"/>
</dbReference>
<dbReference type="GO" id="GO:0016020">
    <property type="term" value="C:membrane"/>
    <property type="evidence" value="ECO:0007669"/>
    <property type="project" value="InterPro"/>
</dbReference>
<evidence type="ECO:0000256" key="1">
    <source>
        <dbReference type="ARBA" id="ARBA00004123"/>
    </source>
</evidence>
<evidence type="ECO:0000256" key="9">
    <source>
        <dbReference type="ARBA" id="ARBA00022691"/>
    </source>
</evidence>
<dbReference type="SUPFAM" id="SSF53335">
    <property type="entry name" value="S-adenosyl-L-methionine-dependent methyltransferases"/>
    <property type="match status" value="1"/>
</dbReference>
<dbReference type="InterPro" id="IPR020843">
    <property type="entry name" value="ER"/>
</dbReference>
<evidence type="ECO:0000256" key="14">
    <source>
        <dbReference type="ARBA" id="ARBA00022884"/>
    </source>
</evidence>
<keyword evidence="14 17" id="KW-0694">RNA-binding</keyword>
<dbReference type="InterPro" id="IPR036852">
    <property type="entry name" value="Peptidase_S8/S53_dom_sf"/>
</dbReference>
<dbReference type="Pfam" id="PF08240">
    <property type="entry name" value="ADH_N"/>
    <property type="match status" value="1"/>
</dbReference>
<comment type="similarity">
    <text evidence="2 17">Belongs to the class I-like SAM-binding methyltransferase superfamily. RsmB/NOP family.</text>
</comment>
<dbReference type="SUPFAM" id="SSF51735">
    <property type="entry name" value="NAD(P)-binding Rossmann-fold domains"/>
    <property type="match status" value="1"/>
</dbReference>
<dbReference type="InterPro" id="IPR010435">
    <property type="entry name" value="C5a/SBT2-like_Fn3"/>
</dbReference>
<evidence type="ECO:0000256" key="12">
    <source>
        <dbReference type="ARBA" id="ARBA00022801"/>
    </source>
</evidence>
<feature type="compositionally biased region" description="Basic and acidic residues" evidence="19">
    <location>
        <begin position="1998"/>
        <end position="2010"/>
    </location>
</feature>
<name>A0A2U3DY97_PURLI</name>
<keyword evidence="8 17" id="KW-0808">Transferase</keyword>
<dbReference type="GO" id="GO:0030488">
    <property type="term" value="P:tRNA methylation"/>
    <property type="evidence" value="ECO:0007669"/>
    <property type="project" value="TreeGrafter"/>
</dbReference>
<feature type="binding site" evidence="17">
    <location>
        <position position="1750"/>
    </location>
    <ligand>
        <name>S-adenosyl-L-methionine</name>
        <dbReference type="ChEBI" id="CHEBI:59789"/>
    </ligand>
</feature>
<dbReference type="GO" id="GO:0004252">
    <property type="term" value="F:serine-type endopeptidase activity"/>
    <property type="evidence" value="ECO:0007669"/>
    <property type="project" value="UniProtKB-UniRule"/>
</dbReference>